<dbReference type="Proteomes" id="UP000827707">
    <property type="component" value="Segment"/>
</dbReference>
<reference evidence="2" key="1">
    <citation type="journal article" date="2024" name="Viruses">
        <title>New Genera and Species of Caulobacter and Brevundimonas Bacteriophages Provide Insights into Phage Genome Evolution.</title>
        <authorList>
            <person name="Ely B."/>
            <person name="Hils M."/>
            <person name="Clarke A."/>
            <person name="Albert M."/>
            <person name="Holness N."/>
            <person name="Lenski J."/>
            <person name="Mohammadi T."/>
        </authorList>
    </citation>
    <scope>NUCLEOTIDE SEQUENCE [LARGE SCALE GENOMIC DNA]</scope>
</reference>
<organism evidence="1 2">
    <name type="scientific">Brevundimonas phage AA</name>
    <dbReference type="NCBI Taxonomy" id="2880937"/>
    <lineage>
        <taxon>Viruses</taxon>
        <taxon>Duplodnaviria</taxon>
        <taxon>Heunggongvirae</taxon>
        <taxon>Uroviricota</taxon>
        <taxon>Caudoviricetes</taxon>
        <taxon>Autographivirales</taxon>
        <taxon>Autonotataviridae</taxon>
        <taxon>Conareevirus</taxon>
        <taxon>Conareevirus doublea</taxon>
    </lineage>
</organism>
<protein>
    <submittedName>
        <fullName evidence="1">Uncharacterized protein</fullName>
    </submittedName>
</protein>
<evidence type="ECO:0000313" key="1">
    <source>
        <dbReference type="EMBL" id="UCR90857.1"/>
    </source>
</evidence>
<dbReference type="EMBL" id="OK319016">
    <property type="protein sequence ID" value="UCR90857.1"/>
    <property type="molecule type" value="Genomic_DNA"/>
</dbReference>
<accession>A0AAN0KK22</accession>
<keyword evidence="2" id="KW-1185">Reference proteome</keyword>
<proteinExistence type="predicted"/>
<sequence length="51" mass="5567">MPTAVALTLAFGLAWFITGNAHCGALCLSFALVIGMIYLDEWLRDLPPKED</sequence>
<name>A0AAN0KK22_9CAUD</name>
<evidence type="ECO:0000313" key="2">
    <source>
        <dbReference type="Proteomes" id="UP000827707"/>
    </source>
</evidence>